<dbReference type="AlphaFoldDB" id="A0A2M4CAZ3"/>
<evidence type="ECO:0000313" key="1">
    <source>
        <dbReference type="EMBL" id="MBW62526.1"/>
    </source>
</evidence>
<name>A0A2M4CAZ3_9DIPT</name>
<reference evidence="1" key="1">
    <citation type="submission" date="2018-01" db="EMBL/GenBank/DDBJ databases">
        <title>An insight into the sialome of Amazonian anophelines.</title>
        <authorList>
            <person name="Ribeiro J.M."/>
            <person name="Scarpassa V."/>
            <person name="Calvo E."/>
        </authorList>
    </citation>
    <scope>NUCLEOTIDE SEQUENCE</scope>
    <source>
        <tissue evidence="1">Salivary glands</tissue>
    </source>
</reference>
<sequence>METMLLLVMARFYGLSSRIPFIICNPQSTMVDTSWMLYLQDTGHVSVKTSHHRSRGGGRVAKLLLFYQNNLVLREKKSKHRKK</sequence>
<accession>A0A2M4CAZ3</accession>
<dbReference type="EMBL" id="GGFJ01013385">
    <property type="protein sequence ID" value="MBW62526.1"/>
    <property type="molecule type" value="Transcribed_RNA"/>
</dbReference>
<protein>
    <submittedName>
        <fullName evidence="1">Putative secreted protein</fullName>
    </submittedName>
</protein>
<organism evidence="1">
    <name type="scientific">Anopheles marajoara</name>
    <dbReference type="NCBI Taxonomy" id="58244"/>
    <lineage>
        <taxon>Eukaryota</taxon>
        <taxon>Metazoa</taxon>
        <taxon>Ecdysozoa</taxon>
        <taxon>Arthropoda</taxon>
        <taxon>Hexapoda</taxon>
        <taxon>Insecta</taxon>
        <taxon>Pterygota</taxon>
        <taxon>Neoptera</taxon>
        <taxon>Endopterygota</taxon>
        <taxon>Diptera</taxon>
        <taxon>Nematocera</taxon>
        <taxon>Culicoidea</taxon>
        <taxon>Culicidae</taxon>
        <taxon>Anophelinae</taxon>
        <taxon>Anopheles</taxon>
    </lineage>
</organism>
<proteinExistence type="predicted"/>